<keyword evidence="1" id="KW-0472">Membrane</keyword>
<feature type="transmembrane region" description="Helical" evidence="1">
    <location>
        <begin position="108"/>
        <end position="126"/>
    </location>
</feature>
<dbReference type="EMBL" id="CP093846">
    <property type="protein sequence ID" value="UNS97780.1"/>
    <property type="molecule type" value="Genomic_DNA"/>
</dbReference>
<proteinExistence type="predicted"/>
<accession>A0ABY3XTR4</accession>
<protein>
    <recommendedName>
        <fullName evidence="4">Type II secretion system protein GspF domain-containing protein</fullName>
    </recommendedName>
</protein>
<evidence type="ECO:0000256" key="1">
    <source>
        <dbReference type="SAM" id="Phobius"/>
    </source>
</evidence>
<evidence type="ECO:0000313" key="3">
    <source>
        <dbReference type="Proteomes" id="UP001202244"/>
    </source>
</evidence>
<evidence type="ECO:0000313" key="2">
    <source>
        <dbReference type="EMBL" id="UNS97780.1"/>
    </source>
</evidence>
<dbReference type="RefSeq" id="WP_242752015.1">
    <property type="nucleotide sequence ID" value="NZ_CP093846.1"/>
</dbReference>
<feature type="transmembrane region" description="Helical" evidence="1">
    <location>
        <begin position="301"/>
        <end position="324"/>
    </location>
</feature>
<feature type="transmembrane region" description="Helical" evidence="1">
    <location>
        <begin position="52"/>
        <end position="73"/>
    </location>
</feature>
<reference evidence="2 3" key="1">
    <citation type="journal article" date="2023" name="Microbiol. Spectr.">
        <title>Synergy between Genome Mining, Metabolomics, and Bioinformatics Uncovers Antibacterial Chlorinated Carbazole Alkaloids and Their Biosynthetic Gene Cluster from Streptomyces tubbatahanensis sp. nov., a Novel Actinomycete Isolated from Sulu Sea, Philippines.</title>
        <authorList>
            <person name="Tenebro C.P."/>
            <person name="Trono D.J.V.L."/>
            <person name="Balida L.A.P."/>
            <person name="Bayog L.K.A."/>
            <person name="Bruna J.R."/>
            <person name="Sabido E.M."/>
            <person name="Caspe D.P.C."/>
            <person name="de Los Santos E.L.C."/>
            <person name="Saludes J.P."/>
            <person name="Dalisay D.S."/>
        </authorList>
    </citation>
    <scope>NUCLEOTIDE SEQUENCE [LARGE SCALE GENOMIC DNA]</scope>
    <source>
        <strain evidence="2 3">DSD3025</strain>
    </source>
</reference>
<evidence type="ECO:0008006" key="4">
    <source>
        <dbReference type="Google" id="ProtNLM"/>
    </source>
</evidence>
<keyword evidence="1" id="KW-0812">Transmembrane</keyword>
<name>A0ABY3XTR4_9ACTN</name>
<feature type="transmembrane region" description="Helical" evidence="1">
    <location>
        <begin position="330"/>
        <end position="347"/>
    </location>
</feature>
<feature type="transmembrane region" description="Helical" evidence="1">
    <location>
        <begin position="138"/>
        <end position="159"/>
    </location>
</feature>
<dbReference type="Proteomes" id="UP001202244">
    <property type="component" value="Chromosome"/>
</dbReference>
<feature type="transmembrane region" description="Helical" evidence="1">
    <location>
        <begin position="79"/>
        <end position="99"/>
    </location>
</feature>
<sequence length="368" mass="40709">MRLEIAQEAQMRALRDIFHKARSLPIASDRKGDFLRCVMAAARRELFVRRRFSYLAHTPLPLALIIPCVFLVFFGNIRLLSFIMASVWLLLPIVMWSALSHKILKARIAYALTSALMVFIVAEAFSAPKLYAPWSGPLWAFLSVASLFAGLLIYARIWWACRVKSLESGCHDFDLVVVAGVRLAHAMNEERNDLASTSTARRWCGMLEGLAVASARALTLRSRADPGDAAIRRELHADGLRVAQLIRVHKHRVITARSVDDIDLIVTSLVEGTFAFALKDREALLANAPEAPTNVRQLRAIFWRVLPGLSFIGLAFLLPIFPMVAAHPEAAHALRVVFIGMGISLLVSSSPELAGRVGDVLSKAVPFK</sequence>
<keyword evidence="3" id="KW-1185">Reference proteome</keyword>
<gene>
    <name evidence="2" type="ORF">MMF93_15845</name>
</gene>
<keyword evidence="1" id="KW-1133">Transmembrane helix</keyword>
<organism evidence="2 3">
    <name type="scientific">Streptomyces tubbatahanensis</name>
    <dbReference type="NCBI Taxonomy" id="2923272"/>
    <lineage>
        <taxon>Bacteria</taxon>
        <taxon>Bacillati</taxon>
        <taxon>Actinomycetota</taxon>
        <taxon>Actinomycetes</taxon>
        <taxon>Kitasatosporales</taxon>
        <taxon>Streptomycetaceae</taxon>
        <taxon>Streptomyces</taxon>
    </lineage>
</organism>